<keyword evidence="3" id="KW-1185">Reference proteome</keyword>
<dbReference type="PROSITE" id="PS51085">
    <property type="entry name" value="2FE2S_FER_2"/>
    <property type="match status" value="1"/>
</dbReference>
<dbReference type="InterPro" id="IPR052911">
    <property type="entry name" value="Corrinoid_activation_enz"/>
</dbReference>
<dbReference type="InterPro" id="IPR001041">
    <property type="entry name" value="2Fe-2S_ferredoxin-type"/>
</dbReference>
<evidence type="ECO:0000313" key="3">
    <source>
        <dbReference type="Proteomes" id="UP001144352"/>
    </source>
</evidence>
<name>A0A9W6G214_9BACT</name>
<dbReference type="PANTHER" id="PTHR42895:SF2">
    <property type="entry name" value="IRON-SULFUR CLUSTER PROTEIN"/>
    <property type="match status" value="1"/>
</dbReference>
<evidence type="ECO:0000313" key="2">
    <source>
        <dbReference type="EMBL" id="GLI39424.1"/>
    </source>
</evidence>
<dbReference type="AlphaFoldDB" id="A0A9W6G214"/>
<feature type="domain" description="2Fe-2S ferredoxin-type" evidence="1">
    <location>
        <begin position="2"/>
        <end position="94"/>
    </location>
</feature>
<dbReference type="InterPro" id="IPR041414">
    <property type="entry name" value="Raco-like_middle"/>
</dbReference>
<dbReference type="InterPro" id="IPR042259">
    <property type="entry name" value="Raco-like_middle_sf"/>
</dbReference>
<sequence length="556" mass="58341">MPTIRFLPDDRSIFVPAGSTILVAARQGGVTIEAPCNGAGSCGKCRVLVTERDLASLRLPDGSGPFDAGEGISAVLACHAEVLGDLTVTVPERKEAGLKIASHGVRGDVTLRPYVVKRYDPDRHETSILAGDELLAVEQGDISAECFGLVVDIGTTTLVAALMDLEDGRELATASALNPQSLHAQDVLSRIRFASTPDGLEEMRGSVVEEINRLIASVVAQVGVARERVYEAVLAGNTTMIHLACGVDPASLGKYPYTVEFTGGCHRSAAETGVAIAPAGLVYLPPAISAYVGADITAGILATQLHSEEGTTLLVDIGTNGEMAIVKDGRLWATSTAAGPAFEGMNIACGMRAGKGAIERFHVRENGEVEIGVIGGGEATGICGSGLIDIVAELVREGVIGPNGRFVNTERVSLPSTLRERLVTISGKPAFHLADDVHLSQQDIRQVQLAKGAIRAGIDLLLRHLGVEAGEVRSVLIAGSFGYHLRAESLISLGLLPSEFDGKIEFVGNTSKTGAEAILLDRECRPEMVRLVAGVEVVELAAIEGFDKAFVASLKF</sequence>
<dbReference type="CDD" id="cd00207">
    <property type="entry name" value="fer2"/>
    <property type="match status" value="1"/>
</dbReference>
<dbReference type="SUPFAM" id="SSF54292">
    <property type="entry name" value="2Fe-2S ferredoxin-like"/>
    <property type="match status" value="1"/>
</dbReference>
<dbReference type="InterPro" id="IPR036010">
    <property type="entry name" value="2Fe-2S_ferredoxin-like_sf"/>
</dbReference>
<dbReference type="Gene3D" id="3.10.20.30">
    <property type="match status" value="1"/>
</dbReference>
<dbReference type="SUPFAM" id="SSF53067">
    <property type="entry name" value="Actin-like ATPase domain"/>
    <property type="match status" value="1"/>
</dbReference>
<dbReference type="Pfam" id="PF14574">
    <property type="entry name" value="RACo_C_ter"/>
    <property type="match status" value="1"/>
</dbReference>
<dbReference type="PANTHER" id="PTHR42895">
    <property type="entry name" value="IRON-SULFUR CLUSTER-BINDING PROTEIN-RELATED"/>
    <property type="match status" value="1"/>
</dbReference>
<dbReference type="Proteomes" id="UP001144352">
    <property type="component" value="Unassembled WGS sequence"/>
</dbReference>
<dbReference type="Gene3D" id="3.30.420.480">
    <property type="entry name" value="Domain of unknown function (DUF4445)"/>
    <property type="match status" value="1"/>
</dbReference>
<proteinExistence type="predicted"/>
<protein>
    <submittedName>
        <fullName evidence="2">Ferredoxin</fullName>
    </submittedName>
</protein>
<gene>
    <name evidence="2" type="ORF">GHYDROH2_29250</name>
</gene>
<dbReference type="InterPro" id="IPR027980">
    <property type="entry name" value="RACo_C"/>
</dbReference>
<dbReference type="InterPro" id="IPR043129">
    <property type="entry name" value="ATPase_NBD"/>
</dbReference>
<dbReference type="Pfam" id="PF17651">
    <property type="entry name" value="Raco_middle"/>
    <property type="match status" value="1"/>
</dbReference>
<dbReference type="Pfam" id="PF00111">
    <property type="entry name" value="Fer2"/>
    <property type="match status" value="1"/>
</dbReference>
<evidence type="ECO:0000259" key="1">
    <source>
        <dbReference type="PROSITE" id="PS51085"/>
    </source>
</evidence>
<dbReference type="EMBL" id="BSDS01000002">
    <property type="protein sequence ID" value="GLI39424.1"/>
    <property type="molecule type" value="Genomic_DNA"/>
</dbReference>
<dbReference type="RefSeq" id="WP_214186601.1">
    <property type="nucleotide sequence ID" value="NZ_BSDS01000002.1"/>
</dbReference>
<dbReference type="InterPro" id="IPR012675">
    <property type="entry name" value="Beta-grasp_dom_sf"/>
</dbReference>
<reference evidence="2" key="1">
    <citation type="submission" date="2022-12" db="EMBL/GenBank/DDBJ databases">
        <title>Reference genome sequencing for broad-spectrum identification of bacterial and archaeal isolates by mass spectrometry.</title>
        <authorList>
            <person name="Sekiguchi Y."/>
            <person name="Tourlousse D.M."/>
        </authorList>
    </citation>
    <scope>NUCLEOTIDE SEQUENCE</scope>
    <source>
        <strain evidence="2">H2</strain>
    </source>
</reference>
<dbReference type="GO" id="GO:0051536">
    <property type="term" value="F:iron-sulfur cluster binding"/>
    <property type="evidence" value="ECO:0007669"/>
    <property type="project" value="InterPro"/>
</dbReference>
<organism evidence="2 3">
    <name type="scientific">Geobacter hydrogenophilus</name>
    <dbReference type="NCBI Taxonomy" id="40983"/>
    <lineage>
        <taxon>Bacteria</taxon>
        <taxon>Pseudomonadati</taxon>
        <taxon>Thermodesulfobacteriota</taxon>
        <taxon>Desulfuromonadia</taxon>
        <taxon>Geobacterales</taxon>
        <taxon>Geobacteraceae</taxon>
        <taxon>Geobacter</taxon>
    </lineage>
</organism>
<accession>A0A9W6G214</accession>
<comment type="caution">
    <text evidence="2">The sequence shown here is derived from an EMBL/GenBank/DDBJ whole genome shotgun (WGS) entry which is preliminary data.</text>
</comment>